<dbReference type="STRING" id="630390.A0A0C4F7R7"/>
<evidence type="ECO:0000256" key="2">
    <source>
        <dbReference type="ARBA" id="ARBA00022692"/>
    </source>
</evidence>
<dbReference type="InterPro" id="IPR003689">
    <property type="entry name" value="ZIP"/>
</dbReference>
<keyword evidence="3 5" id="KW-1133">Transmembrane helix</keyword>
<gene>
    <name evidence="6" type="ORF">PTTG_09201</name>
</gene>
<accession>A0A0C4F7R7</accession>
<keyword evidence="4 5" id="KW-0472">Membrane</keyword>
<comment type="subcellular location">
    <subcellularLocation>
        <location evidence="1">Membrane</location>
        <topology evidence="1">Multi-pass membrane protein</topology>
    </subcellularLocation>
</comment>
<dbReference type="EMBL" id="ADAS02000006">
    <property type="protein sequence ID" value="OAV98733.1"/>
    <property type="molecule type" value="Genomic_DNA"/>
</dbReference>
<evidence type="ECO:0000256" key="3">
    <source>
        <dbReference type="ARBA" id="ARBA00022989"/>
    </source>
</evidence>
<dbReference type="EnsemblFungi" id="PTTG_09201-t43_1">
    <property type="protein sequence ID" value="PTTG_09201-t43_1-p1"/>
    <property type="gene ID" value="PTTG_09201"/>
</dbReference>
<proteinExistence type="predicted"/>
<reference evidence="6" key="2">
    <citation type="submission" date="2016-05" db="EMBL/GenBank/DDBJ databases">
        <title>Comparative analysis highlights variable genome content of wheat rusts and divergence of the mating loci.</title>
        <authorList>
            <person name="Cuomo C.A."/>
            <person name="Bakkeren G."/>
            <person name="Szabo L."/>
            <person name="Khalil H."/>
            <person name="Joly D."/>
            <person name="Goldberg J."/>
            <person name="Young S."/>
            <person name="Zeng Q."/>
            <person name="Fellers J."/>
        </authorList>
    </citation>
    <scope>NUCLEOTIDE SEQUENCE [LARGE SCALE GENOMIC DNA]</scope>
    <source>
        <strain evidence="6">1-1 BBBD Race 1</strain>
    </source>
</reference>
<sequence length="228" mass="24624">MSSNNITTGAATLHLPHPTIQTFFCFPLDIRSGQIFRKRGHTGNCTHSLKRILSKEPTQAYALFQAIRVGTSRLAALGLKYCAHGIGADQSPAHGSNIPPASGAPHDTNHRLESKLDKLSEETAATPTCLPTAEVGSQLIGAAILELGVIFHSIVIGLTLAVNAQFTTFFLVIIFHQMFEGLGLGARLSQLTLPSRFRRLPLWGSLLYSFVTPLGLSIGLGLRNTWDL</sequence>
<evidence type="ECO:0000313" key="8">
    <source>
        <dbReference type="Proteomes" id="UP000005240"/>
    </source>
</evidence>
<evidence type="ECO:0008006" key="9">
    <source>
        <dbReference type="Google" id="ProtNLM"/>
    </source>
</evidence>
<feature type="transmembrane region" description="Helical" evidence="5">
    <location>
        <begin position="168"/>
        <end position="188"/>
    </location>
</feature>
<feature type="transmembrane region" description="Helical" evidence="5">
    <location>
        <begin position="139"/>
        <end position="162"/>
    </location>
</feature>
<evidence type="ECO:0000256" key="5">
    <source>
        <dbReference type="SAM" id="Phobius"/>
    </source>
</evidence>
<dbReference type="Proteomes" id="UP000005240">
    <property type="component" value="Unassembled WGS sequence"/>
</dbReference>
<dbReference type="VEuPathDB" id="FungiDB:PTTG_09201"/>
<dbReference type="GO" id="GO:0005385">
    <property type="term" value="F:zinc ion transmembrane transporter activity"/>
    <property type="evidence" value="ECO:0007669"/>
    <property type="project" value="TreeGrafter"/>
</dbReference>
<dbReference type="PANTHER" id="PTHR11040">
    <property type="entry name" value="ZINC/IRON TRANSPORTER"/>
    <property type="match status" value="1"/>
</dbReference>
<dbReference type="GO" id="GO:0005886">
    <property type="term" value="C:plasma membrane"/>
    <property type="evidence" value="ECO:0007669"/>
    <property type="project" value="TreeGrafter"/>
</dbReference>
<dbReference type="PANTHER" id="PTHR11040:SF32">
    <property type="entry name" value="ZINC-REGULATED TRANSPORTER 1"/>
    <property type="match status" value="1"/>
</dbReference>
<evidence type="ECO:0000313" key="6">
    <source>
        <dbReference type="EMBL" id="OAV98733.1"/>
    </source>
</evidence>
<dbReference type="AlphaFoldDB" id="A0A0C4F7R7"/>
<dbReference type="OrthoDB" id="2502063at2759"/>
<reference evidence="7 8" key="3">
    <citation type="journal article" date="2017" name="G3 (Bethesda)">
        <title>Comparative analysis highlights variable genome content of wheat rusts and divergence of the mating loci.</title>
        <authorList>
            <person name="Cuomo C.A."/>
            <person name="Bakkeren G."/>
            <person name="Khalil H.B."/>
            <person name="Panwar V."/>
            <person name="Joly D."/>
            <person name="Linning R."/>
            <person name="Sakthikumar S."/>
            <person name="Song X."/>
            <person name="Adiconis X."/>
            <person name="Fan L."/>
            <person name="Goldberg J.M."/>
            <person name="Levin J.Z."/>
            <person name="Young S."/>
            <person name="Zeng Q."/>
            <person name="Anikster Y."/>
            <person name="Bruce M."/>
            <person name="Wang M."/>
            <person name="Yin C."/>
            <person name="McCallum B."/>
            <person name="Szabo L.J."/>
            <person name="Hulbert S."/>
            <person name="Chen X."/>
            <person name="Fellers J.P."/>
        </authorList>
    </citation>
    <scope>NUCLEOTIDE SEQUENCE</scope>
    <source>
        <strain evidence="7">isolate 1-1 / race 1 (BBBD)</strain>
        <strain evidence="8">Isolate 1-1 / race 1 (BBBD)</strain>
    </source>
</reference>
<feature type="transmembrane region" description="Helical" evidence="5">
    <location>
        <begin position="200"/>
        <end position="222"/>
    </location>
</feature>
<protein>
    <recommendedName>
        <fullName evidence="9">Zinc/iron permease</fullName>
    </recommendedName>
</protein>
<name>A0A0C4F7R7_PUCT1</name>
<evidence type="ECO:0000256" key="1">
    <source>
        <dbReference type="ARBA" id="ARBA00004141"/>
    </source>
</evidence>
<dbReference type="Pfam" id="PF02535">
    <property type="entry name" value="Zip"/>
    <property type="match status" value="1"/>
</dbReference>
<reference evidence="7" key="4">
    <citation type="submission" date="2025-05" db="UniProtKB">
        <authorList>
            <consortium name="EnsemblFungi"/>
        </authorList>
    </citation>
    <scope>IDENTIFICATION</scope>
    <source>
        <strain evidence="7">isolate 1-1 / race 1 (BBBD)</strain>
    </source>
</reference>
<evidence type="ECO:0000256" key="4">
    <source>
        <dbReference type="ARBA" id="ARBA00023136"/>
    </source>
</evidence>
<evidence type="ECO:0000313" key="7">
    <source>
        <dbReference type="EnsemblFungi" id="PTTG_09201-t43_1-p1"/>
    </source>
</evidence>
<keyword evidence="8" id="KW-1185">Reference proteome</keyword>
<keyword evidence="2 5" id="KW-0812">Transmembrane</keyword>
<reference evidence="6" key="1">
    <citation type="submission" date="2009-11" db="EMBL/GenBank/DDBJ databases">
        <authorList>
            <consortium name="The Broad Institute Genome Sequencing Platform"/>
            <person name="Ward D."/>
            <person name="Feldgarden M."/>
            <person name="Earl A."/>
            <person name="Young S.K."/>
            <person name="Zeng Q."/>
            <person name="Koehrsen M."/>
            <person name="Alvarado L."/>
            <person name="Berlin A."/>
            <person name="Bochicchio J."/>
            <person name="Borenstein D."/>
            <person name="Chapman S.B."/>
            <person name="Chen Z."/>
            <person name="Engels R."/>
            <person name="Freedman E."/>
            <person name="Gellesch M."/>
            <person name="Goldberg J."/>
            <person name="Griggs A."/>
            <person name="Gujja S."/>
            <person name="Heilman E."/>
            <person name="Heiman D."/>
            <person name="Hepburn T."/>
            <person name="Howarth C."/>
            <person name="Jen D."/>
            <person name="Larson L."/>
            <person name="Lewis B."/>
            <person name="Mehta T."/>
            <person name="Park D."/>
            <person name="Pearson M."/>
            <person name="Roberts A."/>
            <person name="Saif S."/>
            <person name="Shea T."/>
            <person name="Shenoy N."/>
            <person name="Sisk P."/>
            <person name="Stolte C."/>
            <person name="Sykes S."/>
            <person name="Thomson T."/>
            <person name="Walk T."/>
            <person name="White J."/>
            <person name="Yandava C."/>
            <person name="Izard J."/>
            <person name="Baranova O.V."/>
            <person name="Blanton J.M."/>
            <person name="Tanner A.C."/>
            <person name="Dewhirst F.E."/>
            <person name="Haas B."/>
            <person name="Nusbaum C."/>
            <person name="Birren B."/>
        </authorList>
    </citation>
    <scope>NUCLEOTIDE SEQUENCE [LARGE SCALE GENOMIC DNA]</scope>
    <source>
        <strain evidence="6">1-1 BBBD Race 1</strain>
    </source>
</reference>
<organism evidence="6">
    <name type="scientific">Puccinia triticina (isolate 1-1 / race 1 (BBBD))</name>
    <name type="common">Brown leaf rust fungus</name>
    <dbReference type="NCBI Taxonomy" id="630390"/>
    <lineage>
        <taxon>Eukaryota</taxon>
        <taxon>Fungi</taxon>
        <taxon>Dikarya</taxon>
        <taxon>Basidiomycota</taxon>
        <taxon>Pucciniomycotina</taxon>
        <taxon>Pucciniomycetes</taxon>
        <taxon>Pucciniales</taxon>
        <taxon>Pucciniaceae</taxon>
        <taxon>Puccinia</taxon>
    </lineage>
</organism>